<evidence type="ECO:0000256" key="9">
    <source>
        <dbReference type="SAM" id="Phobius"/>
    </source>
</evidence>
<dbReference type="PANTHER" id="PTHR23503:SF8">
    <property type="entry name" value="FACILITATED GLUCOSE TRANSPORTER PROTEIN 1"/>
    <property type="match status" value="1"/>
</dbReference>
<dbReference type="PROSITE" id="PS50850">
    <property type="entry name" value="MFS"/>
    <property type="match status" value="1"/>
</dbReference>
<dbReference type="EMBL" id="RSCD01000014">
    <property type="protein sequence ID" value="RSH89294.1"/>
    <property type="molecule type" value="Genomic_DNA"/>
</dbReference>
<dbReference type="InterPro" id="IPR003663">
    <property type="entry name" value="Sugar/inositol_transpt"/>
</dbReference>
<dbReference type="InterPro" id="IPR045263">
    <property type="entry name" value="GLUT"/>
</dbReference>
<dbReference type="InterPro" id="IPR020846">
    <property type="entry name" value="MFS_dom"/>
</dbReference>
<evidence type="ECO:0000256" key="4">
    <source>
        <dbReference type="ARBA" id="ARBA00022692"/>
    </source>
</evidence>
<evidence type="ECO:0000256" key="2">
    <source>
        <dbReference type="ARBA" id="ARBA00010992"/>
    </source>
</evidence>
<organism evidence="11 12">
    <name type="scientific">Saitozyma podzolica</name>
    <dbReference type="NCBI Taxonomy" id="1890683"/>
    <lineage>
        <taxon>Eukaryota</taxon>
        <taxon>Fungi</taxon>
        <taxon>Dikarya</taxon>
        <taxon>Basidiomycota</taxon>
        <taxon>Agaricomycotina</taxon>
        <taxon>Tremellomycetes</taxon>
        <taxon>Tremellales</taxon>
        <taxon>Trimorphomycetaceae</taxon>
        <taxon>Saitozyma</taxon>
    </lineage>
</organism>
<dbReference type="GO" id="GO:0016020">
    <property type="term" value="C:membrane"/>
    <property type="evidence" value="ECO:0007669"/>
    <property type="project" value="UniProtKB-SubCell"/>
</dbReference>
<evidence type="ECO:0000256" key="7">
    <source>
        <dbReference type="ARBA" id="ARBA00049119"/>
    </source>
</evidence>
<feature type="transmembrane region" description="Helical" evidence="9">
    <location>
        <begin position="226"/>
        <end position="251"/>
    </location>
</feature>
<comment type="similarity">
    <text evidence="2">Belongs to the major facilitator superfamily. Sugar transporter (TC 2.A.1.1) family.</text>
</comment>
<evidence type="ECO:0000256" key="1">
    <source>
        <dbReference type="ARBA" id="ARBA00004141"/>
    </source>
</evidence>
<evidence type="ECO:0000256" key="8">
    <source>
        <dbReference type="SAM" id="MobiDB-lite"/>
    </source>
</evidence>
<dbReference type="STRING" id="1890683.A0A427YEA7"/>
<name>A0A427YEA7_9TREE</name>
<evidence type="ECO:0000313" key="11">
    <source>
        <dbReference type="EMBL" id="RSH89294.1"/>
    </source>
</evidence>
<dbReference type="InterPro" id="IPR005828">
    <property type="entry name" value="MFS_sugar_transport-like"/>
</dbReference>
<gene>
    <name evidence="11" type="ORF">EHS25_002406</name>
</gene>
<dbReference type="InterPro" id="IPR036259">
    <property type="entry name" value="MFS_trans_sf"/>
</dbReference>
<feature type="transmembrane region" description="Helical" evidence="9">
    <location>
        <begin position="200"/>
        <end position="220"/>
    </location>
</feature>
<sequence>MIARSSSELAPRSGQIGTLHQLGIVLGLFSAQVFGWIFTGEKGDTPGNWRYVVAISGVAAAAQIVLANRVFTPPNELPKHPAEPADADDIEEGASHLAPPADDPVDEDSPLLATGTGVEGQVPVRDLLSNTALRGPAILCAAVMCLQQFSGVNAVMFYSTPVLRPLLPGSAGLIGIGITLVNAIMTLPAIFLVDRVGRRNLLLASAAWMGTMSALLAYALDAHHQLISAFAIVSFIAAFSIGLGPVPFLLVSELVPPPAVPALSSLSLSCNWIANFFVALLFLPLRDALSSPVDPRDPLSARRGEGRVFYLFTLVCAGLSMLVWRGLPQRSGSGSA</sequence>
<dbReference type="GO" id="GO:0015149">
    <property type="term" value="F:hexose transmembrane transporter activity"/>
    <property type="evidence" value="ECO:0007669"/>
    <property type="project" value="TreeGrafter"/>
</dbReference>
<dbReference type="OrthoDB" id="4540492at2759"/>
<evidence type="ECO:0000256" key="3">
    <source>
        <dbReference type="ARBA" id="ARBA00022448"/>
    </source>
</evidence>
<keyword evidence="5 9" id="KW-1133">Transmembrane helix</keyword>
<dbReference type="SUPFAM" id="SSF103473">
    <property type="entry name" value="MFS general substrate transporter"/>
    <property type="match status" value="1"/>
</dbReference>
<dbReference type="AlphaFoldDB" id="A0A427YEA7"/>
<dbReference type="PRINTS" id="PR00171">
    <property type="entry name" value="SUGRTRNSPORT"/>
</dbReference>
<feature type="region of interest" description="Disordered" evidence="8">
    <location>
        <begin position="93"/>
        <end position="116"/>
    </location>
</feature>
<comment type="caution">
    <text evidence="11">The sequence shown here is derived from an EMBL/GenBank/DDBJ whole genome shotgun (WGS) entry which is preliminary data.</text>
</comment>
<evidence type="ECO:0000256" key="6">
    <source>
        <dbReference type="ARBA" id="ARBA00023136"/>
    </source>
</evidence>
<evidence type="ECO:0000313" key="12">
    <source>
        <dbReference type="Proteomes" id="UP000279259"/>
    </source>
</evidence>
<evidence type="ECO:0000256" key="5">
    <source>
        <dbReference type="ARBA" id="ARBA00022989"/>
    </source>
</evidence>
<keyword evidence="3" id="KW-0813">Transport</keyword>
<feature type="transmembrane region" description="Helical" evidence="9">
    <location>
        <begin position="51"/>
        <end position="71"/>
    </location>
</feature>
<dbReference type="Pfam" id="PF00083">
    <property type="entry name" value="Sugar_tr"/>
    <property type="match status" value="1"/>
</dbReference>
<feature type="domain" description="Major facilitator superfamily (MFS) profile" evidence="10">
    <location>
        <begin position="1"/>
        <end position="331"/>
    </location>
</feature>
<accession>A0A427YEA7</accession>
<comment type="catalytic activity">
    <reaction evidence="7">
        <text>myo-inositol(out) + H(+)(out) = myo-inositol(in) + H(+)(in)</text>
        <dbReference type="Rhea" id="RHEA:60364"/>
        <dbReference type="ChEBI" id="CHEBI:15378"/>
        <dbReference type="ChEBI" id="CHEBI:17268"/>
    </reaction>
</comment>
<dbReference type="Gene3D" id="1.20.1250.20">
    <property type="entry name" value="MFS general substrate transporter like domains"/>
    <property type="match status" value="1"/>
</dbReference>
<dbReference type="InterPro" id="IPR005829">
    <property type="entry name" value="Sugar_transporter_CS"/>
</dbReference>
<evidence type="ECO:0000259" key="10">
    <source>
        <dbReference type="PROSITE" id="PS50850"/>
    </source>
</evidence>
<feature type="transmembrane region" description="Helical" evidence="9">
    <location>
        <begin position="171"/>
        <end position="193"/>
    </location>
</feature>
<feature type="transmembrane region" description="Helical" evidence="9">
    <location>
        <begin position="308"/>
        <end position="327"/>
    </location>
</feature>
<keyword evidence="6 9" id="KW-0472">Membrane</keyword>
<feature type="transmembrane region" description="Helical" evidence="9">
    <location>
        <begin position="263"/>
        <end position="285"/>
    </location>
</feature>
<keyword evidence="4 9" id="KW-0812">Transmembrane</keyword>
<feature type="transmembrane region" description="Helical" evidence="9">
    <location>
        <begin position="21"/>
        <end position="39"/>
    </location>
</feature>
<dbReference type="Proteomes" id="UP000279259">
    <property type="component" value="Unassembled WGS sequence"/>
</dbReference>
<comment type="subcellular location">
    <subcellularLocation>
        <location evidence="1">Membrane</location>
        <topology evidence="1">Multi-pass membrane protein</topology>
    </subcellularLocation>
</comment>
<reference evidence="11 12" key="1">
    <citation type="submission" date="2018-11" db="EMBL/GenBank/DDBJ databases">
        <title>Genome sequence of Saitozyma podzolica DSM 27192.</title>
        <authorList>
            <person name="Aliyu H."/>
            <person name="Gorte O."/>
            <person name="Ochsenreither K."/>
        </authorList>
    </citation>
    <scope>NUCLEOTIDE SEQUENCE [LARGE SCALE GENOMIC DNA]</scope>
    <source>
        <strain evidence="11 12">DSM 27192</strain>
    </source>
</reference>
<dbReference type="PROSITE" id="PS00216">
    <property type="entry name" value="SUGAR_TRANSPORT_1"/>
    <property type="match status" value="1"/>
</dbReference>
<proteinExistence type="inferred from homology"/>
<keyword evidence="12" id="KW-1185">Reference proteome</keyword>
<dbReference type="PANTHER" id="PTHR23503">
    <property type="entry name" value="SOLUTE CARRIER FAMILY 2"/>
    <property type="match status" value="1"/>
</dbReference>
<protein>
    <recommendedName>
        <fullName evidence="10">Major facilitator superfamily (MFS) profile domain-containing protein</fullName>
    </recommendedName>
</protein>